<name>A0AA35ZMD2_LACSI</name>
<proteinExistence type="predicted"/>
<reference evidence="2" key="1">
    <citation type="submission" date="2023-04" db="EMBL/GenBank/DDBJ databases">
        <authorList>
            <person name="Vijverberg K."/>
            <person name="Xiong W."/>
            <person name="Schranz E."/>
        </authorList>
    </citation>
    <scope>NUCLEOTIDE SEQUENCE</scope>
</reference>
<evidence type="ECO:0000313" key="3">
    <source>
        <dbReference type="Proteomes" id="UP001177003"/>
    </source>
</evidence>
<feature type="region of interest" description="Disordered" evidence="1">
    <location>
        <begin position="96"/>
        <end position="122"/>
    </location>
</feature>
<feature type="compositionally biased region" description="Polar residues" evidence="1">
    <location>
        <begin position="101"/>
        <end position="122"/>
    </location>
</feature>
<protein>
    <submittedName>
        <fullName evidence="2">Uncharacterized protein</fullName>
    </submittedName>
</protein>
<keyword evidence="3" id="KW-1185">Reference proteome</keyword>
<gene>
    <name evidence="2" type="ORF">LSALG_LOCUS33307</name>
</gene>
<sequence length="122" mass="14179">MAVFKELRYQYCSAWVSSYFIMETYCSTYVEFVYPVPVPAEYEEPDEVMVVLPPLMDKRQARRPKNHNLIPSKCEVPNQKKCSCCQRIDHKRRNCDAPFPTKSTKNESLSRTNSSGKNKCSV</sequence>
<dbReference type="AlphaFoldDB" id="A0AA35ZMD2"/>
<dbReference type="EMBL" id="OX465083">
    <property type="protein sequence ID" value="CAI9294322.1"/>
    <property type="molecule type" value="Genomic_DNA"/>
</dbReference>
<accession>A0AA35ZMD2</accession>
<evidence type="ECO:0000313" key="2">
    <source>
        <dbReference type="EMBL" id="CAI9294322.1"/>
    </source>
</evidence>
<evidence type="ECO:0000256" key="1">
    <source>
        <dbReference type="SAM" id="MobiDB-lite"/>
    </source>
</evidence>
<dbReference type="Proteomes" id="UP001177003">
    <property type="component" value="Chromosome 7"/>
</dbReference>
<organism evidence="2 3">
    <name type="scientific">Lactuca saligna</name>
    <name type="common">Willowleaf lettuce</name>
    <dbReference type="NCBI Taxonomy" id="75948"/>
    <lineage>
        <taxon>Eukaryota</taxon>
        <taxon>Viridiplantae</taxon>
        <taxon>Streptophyta</taxon>
        <taxon>Embryophyta</taxon>
        <taxon>Tracheophyta</taxon>
        <taxon>Spermatophyta</taxon>
        <taxon>Magnoliopsida</taxon>
        <taxon>eudicotyledons</taxon>
        <taxon>Gunneridae</taxon>
        <taxon>Pentapetalae</taxon>
        <taxon>asterids</taxon>
        <taxon>campanulids</taxon>
        <taxon>Asterales</taxon>
        <taxon>Asteraceae</taxon>
        <taxon>Cichorioideae</taxon>
        <taxon>Cichorieae</taxon>
        <taxon>Lactucinae</taxon>
        <taxon>Lactuca</taxon>
    </lineage>
</organism>